<dbReference type="Proteomes" id="UP000230002">
    <property type="component" value="Unassembled WGS sequence"/>
</dbReference>
<reference evidence="2 3" key="1">
    <citation type="journal article" date="2015" name="Sci. Rep.">
        <title>Chromosome-level genome map provides insights into diverse defense mechanisms in the medicinal fungus Ganoderma sinense.</title>
        <authorList>
            <person name="Zhu Y."/>
            <person name="Xu J."/>
            <person name="Sun C."/>
            <person name="Zhou S."/>
            <person name="Xu H."/>
            <person name="Nelson D.R."/>
            <person name="Qian J."/>
            <person name="Song J."/>
            <person name="Luo H."/>
            <person name="Xiang L."/>
            <person name="Li Y."/>
            <person name="Xu Z."/>
            <person name="Ji A."/>
            <person name="Wang L."/>
            <person name="Lu S."/>
            <person name="Hayward A."/>
            <person name="Sun W."/>
            <person name="Li X."/>
            <person name="Schwartz D.C."/>
            <person name="Wang Y."/>
            <person name="Chen S."/>
        </authorList>
    </citation>
    <scope>NUCLEOTIDE SEQUENCE [LARGE SCALE GENOMIC DNA]</scope>
    <source>
        <strain evidence="2 3">ZZ0214-1</strain>
    </source>
</reference>
<comment type="caution">
    <text evidence="2">The sequence shown here is derived from an EMBL/GenBank/DDBJ whole genome shotgun (WGS) entry which is preliminary data.</text>
</comment>
<sequence length="122" mass="13547">MLNWRDYEEIVSARVPHADLEGDGAGRSRSFVITHRLTVEGNRLANPGEDRPQTVSVPAVVAGEYLVFVVDCSRNVQLKVVSLDRGWIAPSGLRPDSKLWHKLDAEHGPCWIKETEAGAMEI</sequence>
<accession>A0A2G8S8R9</accession>
<keyword evidence="3" id="KW-1185">Reference proteome</keyword>
<proteinExistence type="predicted"/>
<name>A0A2G8S8R9_9APHY</name>
<evidence type="ECO:0000313" key="3">
    <source>
        <dbReference type="Proteomes" id="UP000230002"/>
    </source>
</evidence>
<evidence type="ECO:0000313" key="2">
    <source>
        <dbReference type="EMBL" id="PIL30151.1"/>
    </source>
</evidence>
<dbReference type="OrthoDB" id="3263739at2759"/>
<gene>
    <name evidence="1" type="ORF">GSI_07707</name>
    <name evidence="2" type="ORF">GSI_07729</name>
</gene>
<evidence type="ECO:0000313" key="1">
    <source>
        <dbReference type="EMBL" id="PIL30130.1"/>
    </source>
</evidence>
<organism evidence="2 3">
    <name type="scientific">Ganoderma sinense ZZ0214-1</name>
    <dbReference type="NCBI Taxonomy" id="1077348"/>
    <lineage>
        <taxon>Eukaryota</taxon>
        <taxon>Fungi</taxon>
        <taxon>Dikarya</taxon>
        <taxon>Basidiomycota</taxon>
        <taxon>Agaricomycotina</taxon>
        <taxon>Agaricomycetes</taxon>
        <taxon>Polyporales</taxon>
        <taxon>Polyporaceae</taxon>
        <taxon>Ganoderma</taxon>
    </lineage>
</organism>
<dbReference type="EMBL" id="AYKW01000016">
    <property type="protein sequence ID" value="PIL30130.1"/>
    <property type="molecule type" value="Genomic_DNA"/>
</dbReference>
<dbReference type="EMBL" id="AYKW01000016">
    <property type="protein sequence ID" value="PIL30151.1"/>
    <property type="molecule type" value="Genomic_DNA"/>
</dbReference>
<protein>
    <submittedName>
        <fullName evidence="2">Uncharacterized protein</fullName>
    </submittedName>
</protein>
<dbReference type="AlphaFoldDB" id="A0A2G8S8R9"/>